<comment type="caution">
    <text evidence="1">The sequence shown here is derived from an EMBL/GenBank/DDBJ whole genome shotgun (WGS) entry which is preliminary data.</text>
</comment>
<name>A0A9P6ADC1_9AGAM</name>
<reference evidence="1" key="1">
    <citation type="journal article" date="2020" name="Nat. Commun.">
        <title>Large-scale genome sequencing of mycorrhizal fungi provides insights into the early evolution of symbiotic traits.</title>
        <authorList>
            <person name="Miyauchi S."/>
            <person name="Kiss E."/>
            <person name="Kuo A."/>
            <person name="Drula E."/>
            <person name="Kohler A."/>
            <person name="Sanchez-Garcia M."/>
            <person name="Morin E."/>
            <person name="Andreopoulos B."/>
            <person name="Barry K.W."/>
            <person name="Bonito G."/>
            <person name="Buee M."/>
            <person name="Carver A."/>
            <person name="Chen C."/>
            <person name="Cichocki N."/>
            <person name="Clum A."/>
            <person name="Culley D."/>
            <person name="Crous P.W."/>
            <person name="Fauchery L."/>
            <person name="Girlanda M."/>
            <person name="Hayes R.D."/>
            <person name="Keri Z."/>
            <person name="LaButti K."/>
            <person name="Lipzen A."/>
            <person name="Lombard V."/>
            <person name="Magnuson J."/>
            <person name="Maillard F."/>
            <person name="Murat C."/>
            <person name="Nolan M."/>
            <person name="Ohm R.A."/>
            <person name="Pangilinan J."/>
            <person name="Pereira M.F."/>
            <person name="Perotto S."/>
            <person name="Peter M."/>
            <person name="Pfister S."/>
            <person name="Riley R."/>
            <person name="Sitrit Y."/>
            <person name="Stielow J.B."/>
            <person name="Szollosi G."/>
            <person name="Zifcakova L."/>
            <person name="Stursova M."/>
            <person name="Spatafora J.W."/>
            <person name="Tedersoo L."/>
            <person name="Vaario L.M."/>
            <person name="Yamada A."/>
            <person name="Yan M."/>
            <person name="Wang P."/>
            <person name="Xu J."/>
            <person name="Bruns T."/>
            <person name="Baldrian P."/>
            <person name="Vilgalys R."/>
            <person name="Dunand C."/>
            <person name="Henrissat B."/>
            <person name="Grigoriev I.V."/>
            <person name="Hibbett D."/>
            <person name="Nagy L.G."/>
            <person name="Martin F.M."/>
        </authorList>
    </citation>
    <scope>NUCLEOTIDE SEQUENCE</scope>
    <source>
        <strain evidence="1">UP504</strain>
    </source>
</reference>
<protein>
    <submittedName>
        <fullName evidence="1">Uncharacterized protein</fullName>
    </submittedName>
</protein>
<keyword evidence="2" id="KW-1185">Reference proteome</keyword>
<sequence length="227" mass="25345">MPHVANPVDLTHNNPTIALWHMSSGIMKAQLWFSRSNGHMDTSNIRTCTPAQYSLSDVITKFPGQLIVLGVSALASIEAHLLKRLIDAQLDNIPSSTIPEVGRKVDPTILSPRSRHAWRIDLFAACCRQSRQYTEKVRPDPLSPSIGAYERIVQSSVLDHYACILYWINGTIQRFPVPARTTSNGTSAQELKIPHWKSIPEECLAIVKLMCHAGQNKEAHETVHIPQ</sequence>
<dbReference type="AlphaFoldDB" id="A0A9P6ADC1"/>
<dbReference type="Proteomes" id="UP000886523">
    <property type="component" value="Unassembled WGS sequence"/>
</dbReference>
<evidence type="ECO:0000313" key="1">
    <source>
        <dbReference type="EMBL" id="KAF9503840.1"/>
    </source>
</evidence>
<proteinExistence type="predicted"/>
<dbReference type="EMBL" id="MU129295">
    <property type="protein sequence ID" value="KAF9503840.1"/>
    <property type="molecule type" value="Genomic_DNA"/>
</dbReference>
<gene>
    <name evidence="1" type="ORF">BS47DRAFT_1369236</name>
</gene>
<evidence type="ECO:0000313" key="2">
    <source>
        <dbReference type="Proteomes" id="UP000886523"/>
    </source>
</evidence>
<organism evidence="1 2">
    <name type="scientific">Hydnum rufescens UP504</name>
    <dbReference type="NCBI Taxonomy" id="1448309"/>
    <lineage>
        <taxon>Eukaryota</taxon>
        <taxon>Fungi</taxon>
        <taxon>Dikarya</taxon>
        <taxon>Basidiomycota</taxon>
        <taxon>Agaricomycotina</taxon>
        <taxon>Agaricomycetes</taxon>
        <taxon>Cantharellales</taxon>
        <taxon>Hydnaceae</taxon>
        <taxon>Hydnum</taxon>
    </lineage>
</organism>
<accession>A0A9P6ADC1</accession>